<name>A0A9D4F4T1_DREPO</name>
<dbReference type="Proteomes" id="UP000828390">
    <property type="component" value="Unassembled WGS sequence"/>
</dbReference>
<reference evidence="1" key="2">
    <citation type="submission" date="2020-11" db="EMBL/GenBank/DDBJ databases">
        <authorList>
            <person name="McCartney M.A."/>
            <person name="Auch B."/>
            <person name="Kono T."/>
            <person name="Mallez S."/>
            <person name="Becker A."/>
            <person name="Gohl D.M."/>
            <person name="Silverstein K.A.T."/>
            <person name="Koren S."/>
            <person name="Bechman K.B."/>
            <person name="Herman A."/>
            <person name="Abrahante J.E."/>
            <person name="Garbe J."/>
        </authorList>
    </citation>
    <scope>NUCLEOTIDE SEQUENCE</scope>
    <source>
        <strain evidence="1">Duluth1</strain>
        <tissue evidence="1">Whole animal</tissue>
    </source>
</reference>
<organism evidence="1 2">
    <name type="scientific">Dreissena polymorpha</name>
    <name type="common">Zebra mussel</name>
    <name type="synonym">Mytilus polymorpha</name>
    <dbReference type="NCBI Taxonomy" id="45954"/>
    <lineage>
        <taxon>Eukaryota</taxon>
        <taxon>Metazoa</taxon>
        <taxon>Spiralia</taxon>
        <taxon>Lophotrochozoa</taxon>
        <taxon>Mollusca</taxon>
        <taxon>Bivalvia</taxon>
        <taxon>Autobranchia</taxon>
        <taxon>Heteroconchia</taxon>
        <taxon>Euheterodonta</taxon>
        <taxon>Imparidentia</taxon>
        <taxon>Neoheterodontei</taxon>
        <taxon>Myida</taxon>
        <taxon>Dreissenoidea</taxon>
        <taxon>Dreissenidae</taxon>
        <taxon>Dreissena</taxon>
    </lineage>
</organism>
<comment type="caution">
    <text evidence="1">The sequence shown here is derived from an EMBL/GenBank/DDBJ whole genome shotgun (WGS) entry which is preliminary data.</text>
</comment>
<keyword evidence="2" id="KW-1185">Reference proteome</keyword>
<evidence type="ECO:0000313" key="2">
    <source>
        <dbReference type="Proteomes" id="UP000828390"/>
    </source>
</evidence>
<proteinExistence type="predicted"/>
<sequence>MGSLGSVGVVPKGRWDHWIALRLTTTGEVINEYRRDGLRREGRVAWRNVSGREKIAG</sequence>
<evidence type="ECO:0000313" key="1">
    <source>
        <dbReference type="EMBL" id="KAH3792325.1"/>
    </source>
</evidence>
<protein>
    <submittedName>
        <fullName evidence="1">Uncharacterized protein</fullName>
    </submittedName>
</protein>
<accession>A0A9D4F4T1</accession>
<dbReference type="AlphaFoldDB" id="A0A9D4F4T1"/>
<reference evidence="1" key="1">
    <citation type="journal article" date="2019" name="bioRxiv">
        <title>The Genome of the Zebra Mussel, Dreissena polymorpha: A Resource for Invasive Species Research.</title>
        <authorList>
            <person name="McCartney M.A."/>
            <person name="Auch B."/>
            <person name="Kono T."/>
            <person name="Mallez S."/>
            <person name="Zhang Y."/>
            <person name="Obille A."/>
            <person name="Becker A."/>
            <person name="Abrahante J.E."/>
            <person name="Garbe J."/>
            <person name="Badalamenti J.P."/>
            <person name="Herman A."/>
            <person name="Mangelson H."/>
            <person name="Liachko I."/>
            <person name="Sullivan S."/>
            <person name="Sone E.D."/>
            <person name="Koren S."/>
            <person name="Silverstein K.A.T."/>
            <person name="Beckman K.B."/>
            <person name="Gohl D.M."/>
        </authorList>
    </citation>
    <scope>NUCLEOTIDE SEQUENCE</scope>
    <source>
        <strain evidence="1">Duluth1</strain>
        <tissue evidence="1">Whole animal</tissue>
    </source>
</reference>
<dbReference type="EMBL" id="JAIWYP010000007">
    <property type="protein sequence ID" value="KAH3792325.1"/>
    <property type="molecule type" value="Genomic_DNA"/>
</dbReference>
<gene>
    <name evidence="1" type="ORF">DPMN_145819</name>
</gene>